<sequence length="103" mass="11406">MGFTACIVFHASQNMIASGALISHGLMAFNRTWAIIHPISYRTRHSVRVAVLSCCCLWAVNCLMTGVLDVMDRVLYLPFADLRRAGCIPSIRIRARSSRLGVP</sequence>
<gene>
    <name evidence="2" type="ORF">BV898_05462</name>
</gene>
<evidence type="ECO:0000313" key="2">
    <source>
        <dbReference type="EMBL" id="OQV20645.1"/>
    </source>
</evidence>
<reference evidence="3" key="1">
    <citation type="submission" date="2017-01" db="EMBL/GenBank/DDBJ databases">
        <title>Comparative genomics of anhydrobiosis in the tardigrade Hypsibius dujardini.</title>
        <authorList>
            <person name="Yoshida Y."/>
            <person name="Koutsovoulos G."/>
            <person name="Laetsch D."/>
            <person name="Stevens L."/>
            <person name="Kumar S."/>
            <person name="Horikawa D."/>
            <person name="Ishino K."/>
            <person name="Komine S."/>
            <person name="Tomita M."/>
            <person name="Blaxter M."/>
            <person name="Arakawa K."/>
        </authorList>
    </citation>
    <scope>NUCLEOTIDE SEQUENCE [LARGE SCALE GENOMIC DNA]</scope>
    <source>
        <strain evidence="3">Z151</strain>
    </source>
</reference>
<keyword evidence="1" id="KW-0812">Transmembrane</keyword>
<name>A0A1W0WZQ0_HYPEX</name>
<keyword evidence="3" id="KW-1185">Reference proteome</keyword>
<dbReference type="AlphaFoldDB" id="A0A1W0WZQ0"/>
<evidence type="ECO:0000313" key="3">
    <source>
        <dbReference type="Proteomes" id="UP000192578"/>
    </source>
</evidence>
<protein>
    <submittedName>
        <fullName evidence="2">Uncharacterized protein</fullName>
    </submittedName>
</protein>
<comment type="caution">
    <text evidence="2">The sequence shown here is derived from an EMBL/GenBank/DDBJ whole genome shotgun (WGS) entry which is preliminary data.</text>
</comment>
<dbReference type="Gene3D" id="1.20.1070.10">
    <property type="entry name" value="Rhodopsin 7-helix transmembrane proteins"/>
    <property type="match status" value="1"/>
</dbReference>
<organism evidence="2 3">
    <name type="scientific">Hypsibius exemplaris</name>
    <name type="common">Freshwater tardigrade</name>
    <dbReference type="NCBI Taxonomy" id="2072580"/>
    <lineage>
        <taxon>Eukaryota</taxon>
        <taxon>Metazoa</taxon>
        <taxon>Ecdysozoa</taxon>
        <taxon>Tardigrada</taxon>
        <taxon>Eutardigrada</taxon>
        <taxon>Parachela</taxon>
        <taxon>Hypsibioidea</taxon>
        <taxon>Hypsibiidae</taxon>
        <taxon>Hypsibius</taxon>
    </lineage>
</organism>
<dbReference type="SUPFAM" id="SSF81321">
    <property type="entry name" value="Family A G protein-coupled receptor-like"/>
    <property type="match status" value="1"/>
</dbReference>
<proteinExistence type="predicted"/>
<keyword evidence="1" id="KW-1133">Transmembrane helix</keyword>
<feature type="transmembrane region" description="Helical" evidence="1">
    <location>
        <begin position="49"/>
        <end position="68"/>
    </location>
</feature>
<evidence type="ECO:0000256" key="1">
    <source>
        <dbReference type="SAM" id="Phobius"/>
    </source>
</evidence>
<dbReference type="Proteomes" id="UP000192578">
    <property type="component" value="Unassembled WGS sequence"/>
</dbReference>
<accession>A0A1W0WZQ0</accession>
<keyword evidence="1" id="KW-0472">Membrane</keyword>
<dbReference type="EMBL" id="MTYJ01000029">
    <property type="protein sequence ID" value="OQV20645.1"/>
    <property type="molecule type" value="Genomic_DNA"/>
</dbReference>